<evidence type="ECO:0000256" key="1">
    <source>
        <dbReference type="SAM" id="MobiDB-lite"/>
    </source>
</evidence>
<evidence type="ECO:0000313" key="2">
    <source>
        <dbReference type="EMBL" id="KAF3970246.1"/>
    </source>
</evidence>
<feature type="compositionally biased region" description="Basic and acidic residues" evidence="1">
    <location>
        <begin position="40"/>
        <end position="56"/>
    </location>
</feature>
<gene>
    <name evidence="2" type="ORF">CMV_006043</name>
</gene>
<sequence>MFTIFSQQIIEVISDATINKSEGGENEVVVDEDSEDDAERTDQERTSEEQHRHEDDVNTEAWEITVMAKMKRKMAGPWQTSVILKLMGKKLDYHHALMDGLWFVGDQYLYVQAWEADFHACIAKVMTTAVWIRLEELPIEYYHPDFLKHVGFKLEKLLKIDVVTSFAVRGRFARLRSDRY</sequence>
<keyword evidence="3" id="KW-1185">Reference proteome</keyword>
<accession>A0A8J4RX18</accession>
<evidence type="ECO:0000313" key="3">
    <source>
        <dbReference type="Proteomes" id="UP000737018"/>
    </source>
</evidence>
<dbReference type="OrthoDB" id="1435853at2759"/>
<dbReference type="AlphaFoldDB" id="A0A8J4RX18"/>
<dbReference type="InterPro" id="IPR040256">
    <property type="entry name" value="At4g02000-like"/>
</dbReference>
<proteinExistence type="predicted"/>
<evidence type="ECO:0008006" key="4">
    <source>
        <dbReference type="Google" id="ProtNLM"/>
    </source>
</evidence>
<reference evidence="2" key="1">
    <citation type="submission" date="2020-03" db="EMBL/GenBank/DDBJ databases">
        <title>Castanea mollissima Vanexum genome sequencing.</title>
        <authorList>
            <person name="Staton M."/>
        </authorList>
    </citation>
    <scope>NUCLEOTIDE SEQUENCE</scope>
    <source>
        <tissue evidence="2">Leaf</tissue>
    </source>
</reference>
<protein>
    <recommendedName>
        <fullName evidence="4">DUF4283 domain-containing protein</fullName>
    </recommendedName>
</protein>
<feature type="compositionally biased region" description="Acidic residues" evidence="1">
    <location>
        <begin position="24"/>
        <end position="39"/>
    </location>
</feature>
<feature type="region of interest" description="Disordered" evidence="1">
    <location>
        <begin position="23"/>
        <end position="56"/>
    </location>
</feature>
<dbReference type="PANTHER" id="PTHR31286:SF99">
    <property type="entry name" value="DUF4283 DOMAIN-CONTAINING PROTEIN"/>
    <property type="match status" value="1"/>
</dbReference>
<comment type="caution">
    <text evidence="2">The sequence shown here is derived from an EMBL/GenBank/DDBJ whole genome shotgun (WGS) entry which is preliminary data.</text>
</comment>
<dbReference type="Proteomes" id="UP000737018">
    <property type="component" value="Unassembled WGS sequence"/>
</dbReference>
<organism evidence="2 3">
    <name type="scientific">Castanea mollissima</name>
    <name type="common">Chinese chestnut</name>
    <dbReference type="NCBI Taxonomy" id="60419"/>
    <lineage>
        <taxon>Eukaryota</taxon>
        <taxon>Viridiplantae</taxon>
        <taxon>Streptophyta</taxon>
        <taxon>Embryophyta</taxon>
        <taxon>Tracheophyta</taxon>
        <taxon>Spermatophyta</taxon>
        <taxon>Magnoliopsida</taxon>
        <taxon>eudicotyledons</taxon>
        <taxon>Gunneridae</taxon>
        <taxon>Pentapetalae</taxon>
        <taxon>rosids</taxon>
        <taxon>fabids</taxon>
        <taxon>Fagales</taxon>
        <taxon>Fagaceae</taxon>
        <taxon>Castanea</taxon>
    </lineage>
</organism>
<dbReference type="PANTHER" id="PTHR31286">
    <property type="entry name" value="GLYCINE-RICH CELL WALL STRUCTURAL PROTEIN 1.8-LIKE"/>
    <property type="match status" value="1"/>
</dbReference>
<name>A0A8J4RX18_9ROSI</name>
<dbReference type="EMBL" id="JRKL02000553">
    <property type="protein sequence ID" value="KAF3970246.1"/>
    <property type="molecule type" value="Genomic_DNA"/>
</dbReference>